<dbReference type="SUPFAM" id="SSF56327">
    <property type="entry name" value="LDH C-terminal domain-like"/>
    <property type="match status" value="1"/>
</dbReference>
<dbReference type="PROSITE" id="PS51354">
    <property type="entry name" value="GLUTAREDOXIN_2"/>
    <property type="match status" value="1"/>
</dbReference>
<dbReference type="GO" id="GO:0006108">
    <property type="term" value="P:malate metabolic process"/>
    <property type="evidence" value="ECO:0000318"/>
    <property type="project" value="GO_Central"/>
</dbReference>
<gene>
    <name evidence="8" type="ORF">NEMVEDRAFT_v1g90973</name>
</gene>
<dbReference type="GO" id="GO:0006107">
    <property type="term" value="P:oxaloacetate metabolic process"/>
    <property type="evidence" value="ECO:0000318"/>
    <property type="project" value="GO_Central"/>
</dbReference>
<evidence type="ECO:0000256" key="1">
    <source>
        <dbReference type="ARBA" id="ARBA00009613"/>
    </source>
</evidence>
<dbReference type="OrthoDB" id="1510206at2759"/>
<name>A7RRY2_NEMVE</name>
<dbReference type="OMA" id="QHPDVWE"/>
<dbReference type="Pfam" id="PF02866">
    <property type="entry name" value="Ldh_1_C"/>
    <property type="match status" value="1"/>
</dbReference>
<dbReference type="FunCoup" id="A7RRY2">
    <property type="interactions" value="14"/>
</dbReference>
<reference evidence="8 9" key="1">
    <citation type="journal article" date="2007" name="Science">
        <title>Sea anemone genome reveals ancestral eumetazoan gene repertoire and genomic organization.</title>
        <authorList>
            <person name="Putnam N.H."/>
            <person name="Srivastava M."/>
            <person name="Hellsten U."/>
            <person name="Dirks B."/>
            <person name="Chapman J."/>
            <person name="Salamov A."/>
            <person name="Terry A."/>
            <person name="Shapiro H."/>
            <person name="Lindquist E."/>
            <person name="Kapitonov V.V."/>
            <person name="Jurka J."/>
            <person name="Genikhovich G."/>
            <person name="Grigoriev I.V."/>
            <person name="Lucas S.M."/>
            <person name="Steele R.E."/>
            <person name="Finnerty J.R."/>
            <person name="Technau U."/>
            <person name="Martindale M.Q."/>
            <person name="Rokhsar D.S."/>
        </authorList>
    </citation>
    <scope>NUCLEOTIDE SEQUENCE [LARGE SCALE GENOMIC DNA]</scope>
    <source>
        <strain evidence="9">CH2 X CH6</strain>
    </source>
</reference>
<dbReference type="InterPro" id="IPR015955">
    <property type="entry name" value="Lactate_DH/Glyco_Ohase_4_C"/>
</dbReference>
<evidence type="ECO:0000256" key="4">
    <source>
        <dbReference type="ARBA" id="ARBA00023002"/>
    </source>
</evidence>
<protein>
    <recommendedName>
        <fullName evidence="3">Malate dehydrogenase, cytoplasmic</fullName>
        <ecNumber evidence="2">1.1.1.37</ecNumber>
    </recommendedName>
</protein>
<dbReference type="CDD" id="cd05295">
    <property type="entry name" value="MDH_like"/>
    <property type="match status" value="1"/>
</dbReference>
<dbReference type="KEGG" id="nve:5517980"/>
<dbReference type="Pfam" id="PF00056">
    <property type="entry name" value="Ldh_1_N"/>
    <property type="match status" value="1"/>
</dbReference>
<proteinExistence type="inferred from homology"/>
<evidence type="ECO:0000259" key="6">
    <source>
        <dbReference type="Pfam" id="PF00056"/>
    </source>
</evidence>
<dbReference type="PhylomeDB" id="A7RRY2"/>
<feature type="domain" description="Lactate/malate dehydrogenase N-terminal" evidence="6">
    <location>
        <begin position="133"/>
        <end position="279"/>
    </location>
</feature>
<evidence type="ECO:0000259" key="7">
    <source>
        <dbReference type="Pfam" id="PF02866"/>
    </source>
</evidence>
<dbReference type="Gene3D" id="3.90.110.10">
    <property type="entry name" value="Lactate dehydrogenase/glycoside hydrolase, family 4, C-terminal"/>
    <property type="match status" value="1"/>
</dbReference>
<dbReference type="SUPFAM" id="SSF51735">
    <property type="entry name" value="NAD(P)-binding Rossmann-fold domains"/>
    <property type="match status" value="1"/>
</dbReference>
<dbReference type="EMBL" id="DS469532">
    <property type="protein sequence ID" value="EDO45840.1"/>
    <property type="molecule type" value="Genomic_DNA"/>
</dbReference>
<dbReference type="FunFam" id="3.40.50.720:FF:000010">
    <property type="entry name" value="Malate dehydrogenase"/>
    <property type="match status" value="1"/>
</dbReference>
<dbReference type="InterPro" id="IPR022383">
    <property type="entry name" value="Lactate/malate_DH_C"/>
</dbReference>
<evidence type="ECO:0000256" key="2">
    <source>
        <dbReference type="ARBA" id="ARBA00012995"/>
    </source>
</evidence>
<accession>A7RRY2</accession>
<dbReference type="eggNOG" id="KOG1496">
    <property type="taxonomic scope" value="Eukaryota"/>
</dbReference>
<evidence type="ECO:0000313" key="8">
    <source>
        <dbReference type="EMBL" id="EDO45840.1"/>
    </source>
</evidence>
<dbReference type="HOGENOM" id="CLU_040727_2_3_1"/>
<dbReference type="InterPro" id="IPR001236">
    <property type="entry name" value="Lactate/malate_DH_N"/>
</dbReference>
<keyword evidence="9" id="KW-1185">Reference proteome</keyword>
<dbReference type="EC" id="1.1.1.37" evidence="2"/>
<evidence type="ECO:0000256" key="3">
    <source>
        <dbReference type="ARBA" id="ARBA00019899"/>
    </source>
</evidence>
<dbReference type="Proteomes" id="UP000001593">
    <property type="component" value="Unassembled WGS sequence"/>
</dbReference>
<keyword evidence="5" id="KW-0520">NAD</keyword>
<dbReference type="AlphaFoldDB" id="A7RRY2"/>
<feature type="domain" description="Lactate/malate dehydrogenase C-terminal" evidence="7">
    <location>
        <begin position="286"/>
        <end position="457"/>
    </location>
</feature>
<organism evidence="8 9">
    <name type="scientific">Nematostella vectensis</name>
    <name type="common">Starlet sea anemone</name>
    <dbReference type="NCBI Taxonomy" id="45351"/>
    <lineage>
        <taxon>Eukaryota</taxon>
        <taxon>Metazoa</taxon>
        <taxon>Cnidaria</taxon>
        <taxon>Anthozoa</taxon>
        <taxon>Hexacorallia</taxon>
        <taxon>Actiniaria</taxon>
        <taxon>Edwardsiidae</taxon>
        <taxon>Nematostella</taxon>
    </lineage>
</organism>
<dbReference type="PANTHER" id="PTHR23382">
    <property type="entry name" value="MALATE DEHYDROGENASE"/>
    <property type="match status" value="1"/>
</dbReference>
<dbReference type="InterPro" id="IPR036291">
    <property type="entry name" value="NAD(P)-bd_dom_sf"/>
</dbReference>
<evidence type="ECO:0000256" key="5">
    <source>
        <dbReference type="ARBA" id="ARBA00023027"/>
    </source>
</evidence>
<dbReference type="GO" id="GO:0030060">
    <property type="term" value="F:L-malate dehydrogenase (NAD+) activity"/>
    <property type="evidence" value="ECO:0000318"/>
    <property type="project" value="GO_Central"/>
</dbReference>
<dbReference type="InterPro" id="IPR010945">
    <property type="entry name" value="Malate_DH_type2"/>
</dbReference>
<dbReference type="STRING" id="45351.A7RRY2"/>
<keyword evidence="4" id="KW-0560">Oxidoreductase</keyword>
<comment type="similarity">
    <text evidence="1">Belongs to the LDH/MDH superfamily. MDH type 2 family.</text>
</comment>
<dbReference type="Gene3D" id="3.40.50.720">
    <property type="entry name" value="NAD(P)-binding Rossmann-like Domain"/>
    <property type="match status" value="1"/>
</dbReference>
<evidence type="ECO:0000313" key="9">
    <source>
        <dbReference type="Proteomes" id="UP000001593"/>
    </source>
</evidence>
<dbReference type="GO" id="GO:0006099">
    <property type="term" value="P:tricarboxylic acid cycle"/>
    <property type="evidence" value="ECO:0000318"/>
    <property type="project" value="GO_Central"/>
</dbReference>
<sequence>MAKFVVSGRSDCPFYAKAELLADELSLNLPDFKVHKIVKRPDEWDDWMNKMCDDNGWKHSGSPLIWRELVDRGGKGILLGGCDDFLEFAEGYYGLASRLKSAKLVSISEENKSTKIEVDKEEEELAKKINPLRVCVSKASGPLAYGMLASLVQGEVFGFQEEVSIYLLDTPENQEALQGVAYEIEDCAWPLFRGVHITSDPAVAFKDASVVVLLDGKAINEGTDKKEYLLSHAKLFRDYGKALEAHAKPDCKVLTAGGPANFSTFIASKFAPSIQKKNFVSLSRIEENRAKGLIAKRLNVNTAGIKDLIVWGNPGFNHYPDASHARVDGFDGAIWGPHVPGFTRPVPEMVHDNKWLSGEFVEVLKKPSEGENALMGSVAVKSLLQDWCQCASSDMWSLGVISEGWYDIPEGIAFSFPVKFTGGSWQVVEGLALSDSLKEVLKNIAQEAKAETEEVLALLNGS</sequence>
<dbReference type="InParanoid" id="A7RRY2"/>